<evidence type="ECO:0000256" key="2">
    <source>
        <dbReference type="SAM" id="Phobius"/>
    </source>
</evidence>
<feature type="transmembrane region" description="Helical" evidence="2">
    <location>
        <begin position="174"/>
        <end position="195"/>
    </location>
</feature>
<feature type="region of interest" description="Disordered" evidence="1">
    <location>
        <begin position="84"/>
        <end position="169"/>
    </location>
</feature>
<dbReference type="RefSeq" id="WP_186939007.1">
    <property type="nucleotide sequence ID" value="NZ_JACOOA010000004.1"/>
</dbReference>
<reference evidence="3 4" key="1">
    <citation type="submission" date="2020-08" db="EMBL/GenBank/DDBJ databases">
        <title>Genome public.</title>
        <authorList>
            <person name="Liu C."/>
            <person name="Sun Q."/>
        </authorList>
    </citation>
    <scope>NUCLEOTIDE SEQUENCE [LARGE SCALE GENOMIC DNA]</scope>
    <source>
        <strain evidence="3 4">NSJ-70</strain>
    </source>
</reference>
<dbReference type="Proteomes" id="UP000622448">
    <property type="component" value="Unassembled WGS sequence"/>
</dbReference>
<name>A0ABR7BSV8_9ACTN</name>
<feature type="transmembrane region" description="Helical" evidence="2">
    <location>
        <begin position="363"/>
        <end position="382"/>
    </location>
</feature>
<evidence type="ECO:0000256" key="1">
    <source>
        <dbReference type="SAM" id="MobiDB-lite"/>
    </source>
</evidence>
<keyword evidence="2" id="KW-1133">Transmembrane helix</keyword>
<organism evidence="3 4">
    <name type="scientific">Eggerthella hominis</name>
    <dbReference type="NCBI Taxonomy" id="2763043"/>
    <lineage>
        <taxon>Bacteria</taxon>
        <taxon>Bacillati</taxon>
        <taxon>Actinomycetota</taxon>
        <taxon>Coriobacteriia</taxon>
        <taxon>Eggerthellales</taxon>
        <taxon>Eggerthellaceae</taxon>
        <taxon>Eggerthella</taxon>
    </lineage>
</organism>
<accession>A0ABR7BSV8</accession>
<comment type="caution">
    <text evidence="3">The sequence shown here is derived from an EMBL/GenBank/DDBJ whole genome shotgun (WGS) entry which is preliminary data.</text>
</comment>
<gene>
    <name evidence="3" type="ORF">H8S61_10925</name>
</gene>
<keyword evidence="2" id="KW-0472">Membrane</keyword>
<dbReference type="EMBL" id="JACOOA010000004">
    <property type="protein sequence ID" value="MBC5584699.1"/>
    <property type="molecule type" value="Genomic_DNA"/>
</dbReference>
<evidence type="ECO:0000313" key="4">
    <source>
        <dbReference type="Proteomes" id="UP000622448"/>
    </source>
</evidence>
<feature type="compositionally biased region" description="Pro residues" evidence="1">
    <location>
        <begin position="93"/>
        <end position="109"/>
    </location>
</feature>
<feature type="region of interest" description="Disordered" evidence="1">
    <location>
        <begin position="1"/>
        <end position="71"/>
    </location>
</feature>
<evidence type="ECO:0000313" key="3">
    <source>
        <dbReference type="EMBL" id="MBC5584699.1"/>
    </source>
</evidence>
<keyword evidence="2" id="KW-0812">Transmembrane</keyword>
<proteinExistence type="predicted"/>
<keyword evidence="4" id="KW-1185">Reference proteome</keyword>
<feature type="compositionally biased region" description="Gly residues" evidence="1">
    <location>
        <begin position="1"/>
        <end position="68"/>
    </location>
</feature>
<sequence>MGRSGGGGSGGSSGGGRSSGGFSGGGRSSGGFSGGSRGSGGRSRFSGGSGSSGGSSGGGFGSGGGGGFRLPSIMPIIINATRSERRDERYEAPPAPAPDPAPVPAPVAPPAQQVPQAPSAYPNQYQVPYQNQPTSVPPTATSGTPPTATSGTPPTATPPAQQSSSGAPKRKGPGCLIVAIILIVIFAATAFSTVLDDRNGVDAYGNKVVVREALPSSATTETDYYTDEDGDWIRSDRKLEDGLRSFYRATGVQPYVYILPNGSSTSTSELRGIAEERYDQLFSDEGHFLLVFCDDGDGSFNCGYTMGSDARAVMDTEAVDLLGDNLDRYYNDRSLSEEEIFSKAFSDTADEIMKEPHDSGDTVVGAVLIIVPLAAYVVYWFVRRRREDRERQRAYQEELLRTPLEKFSDQSIEDLAEKYEQSDQKEQPRDGAGSTIQP</sequence>
<evidence type="ECO:0008006" key="5">
    <source>
        <dbReference type="Google" id="ProtNLM"/>
    </source>
</evidence>
<feature type="compositionally biased region" description="Low complexity" evidence="1">
    <location>
        <begin position="110"/>
        <end position="165"/>
    </location>
</feature>
<protein>
    <recommendedName>
        <fullName evidence="5">TPM domain-containing protein</fullName>
    </recommendedName>
</protein>
<feature type="compositionally biased region" description="Basic and acidic residues" evidence="1">
    <location>
        <begin position="415"/>
        <end position="429"/>
    </location>
</feature>
<feature type="region of interest" description="Disordered" evidence="1">
    <location>
        <begin position="411"/>
        <end position="438"/>
    </location>
</feature>